<feature type="transmembrane region" description="Helical" evidence="7">
    <location>
        <begin position="36"/>
        <end position="53"/>
    </location>
</feature>
<reference evidence="8" key="1">
    <citation type="journal article" date="2021" name="Polymers (Basel)">
        <title>Highly Stretchable Bacterial Cellulose Produced by Komagataeibacter hansenii SI1.</title>
        <authorList>
            <person name="Cielecka I."/>
            <person name="Ryngajllo M."/>
            <person name="Maniukiewicz W."/>
            <person name="Bielecki S."/>
        </authorList>
    </citation>
    <scope>NUCLEOTIDE SEQUENCE</scope>
    <source>
        <strain evidence="8">SI1</strain>
    </source>
</reference>
<dbReference type="RefSeq" id="WP_247066496.1">
    <property type="nucleotide sequence ID" value="NZ_CP094848.1"/>
</dbReference>
<proteinExistence type="predicted"/>
<dbReference type="EMBL" id="JAIBCX010000008">
    <property type="protein sequence ID" value="MCJ8353280.1"/>
    <property type="molecule type" value="Genomic_DNA"/>
</dbReference>
<comment type="subcellular location">
    <subcellularLocation>
        <location evidence="1">Membrane</location>
        <topology evidence="1">Multi-pass membrane protein</topology>
    </subcellularLocation>
</comment>
<name>A0AAW5EPS8_NOVHA</name>
<evidence type="ECO:0000313" key="8">
    <source>
        <dbReference type="EMBL" id="MCJ8353280.1"/>
    </source>
</evidence>
<feature type="transmembrane region" description="Helical" evidence="7">
    <location>
        <begin position="171"/>
        <end position="191"/>
    </location>
</feature>
<feature type="transmembrane region" description="Helical" evidence="7">
    <location>
        <begin position="97"/>
        <end position="117"/>
    </location>
</feature>
<evidence type="ECO:0000256" key="3">
    <source>
        <dbReference type="ARBA" id="ARBA00022475"/>
    </source>
</evidence>
<evidence type="ECO:0000256" key="1">
    <source>
        <dbReference type="ARBA" id="ARBA00004141"/>
    </source>
</evidence>
<dbReference type="GO" id="GO:0016020">
    <property type="term" value="C:membrane"/>
    <property type="evidence" value="ECO:0007669"/>
    <property type="project" value="UniProtKB-SubCell"/>
</dbReference>
<dbReference type="PANTHER" id="PTHR36838:SF1">
    <property type="entry name" value="SLR1864 PROTEIN"/>
    <property type="match status" value="1"/>
</dbReference>
<feature type="transmembrane region" description="Helical" evidence="7">
    <location>
        <begin position="203"/>
        <end position="223"/>
    </location>
</feature>
<protein>
    <submittedName>
        <fullName evidence="8">AEC family transporter</fullName>
    </submittedName>
</protein>
<organism evidence="8 9">
    <name type="scientific">Novacetimonas hansenii</name>
    <name type="common">Komagataeibacter hansenii</name>
    <dbReference type="NCBI Taxonomy" id="436"/>
    <lineage>
        <taxon>Bacteria</taxon>
        <taxon>Pseudomonadati</taxon>
        <taxon>Pseudomonadota</taxon>
        <taxon>Alphaproteobacteria</taxon>
        <taxon>Acetobacterales</taxon>
        <taxon>Acetobacteraceae</taxon>
        <taxon>Novacetimonas</taxon>
    </lineage>
</organism>
<feature type="transmembrane region" description="Helical" evidence="7">
    <location>
        <begin position="129"/>
        <end position="150"/>
    </location>
</feature>
<feature type="transmembrane region" description="Helical" evidence="7">
    <location>
        <begin position="6"/>
        <end position="24"/>
    </location>
</feature>
<reference evidence="8" key="2">
    <citation type="submission" date="2022-03" db="EMBL/GenBank/DDBJ databases">
        <authorList>
            <person name="Ryngajllo M."/>
            <person name="Jacek P."/>
            <person name="Kubiak K."/>
        </authorList>
    </citation>
    <scope>NUCLEOTIDE SEQUENCE</scope>
    <source>
        <strain evidence="8">SI1</strain>
    </source>
</reference>
<evidence type="ECO:0000256" key="4">
    <source>
        <dbReference type="ARBA" id="ARBA00022692"/>
    </source>
</evidence>
<keyword evidence="3" id="KW-1003">Cell membrane</keyword>
<gene>
    <name evidence="8" type="ORF">K1W68_04610</name>
</gene>
<evidence type="ECO:0000256" key="7">
    <source>
        <dbReference type="SAM" id="Phobius"/>
    </source>
</evidence>
<dbReference type="Pfam" id="PF03547">
    <property type="entry name" value="Mem_trans"/>
    <property type="match status" value="1"/>
</dbReference>
<feature type="transmembrane region" description="Helical" evidence="7">
    <location>
        <begin position="65"/>
        <end position="85"/>
    </location>
</feature>
<evidence type="ECO:0000256" key="2">
    <source>
        <dbReference type="ARBA" id="ARBA00022448"/>
    </source>
</evidence>
<dbReference type="AlphaFoldDB" id="A0AAW5EPS8"/>
<dbReference type="InterPro" id="IPR004776">
    <property type="entry name" value="Mem_transp_PIN-like"/>
</dbReference>
<sequence>MLSNILAAMLPLVVVFSLGYRAGWHKDFNGEQVSTLNRMVMLYAFPLNLFVGITNTPRAILAEQVPLAVSVFSLMCASFVMAYFMSRHVFRRDASTSTLQGLAIGAPSVPFIGSAMLPPLIGHSSATVAISAAVFAMVLVQTPLCFMLLAKNADAGSVTTPVSVRRQILSSLEEPIVWAPIAATMLVVMNLHLPKVLLDSLGLLGNAAAGVALFASGIVLFAQRVSITLPVVMTVLARNLIVPAVSWGVLVLVGMPHDTIRAAVLALSIPVGTVMVILAVRFRVDEREAASTLFLSAILSVLTMTLFIACTG</sequence>
<dbReference type="Proteomes" id="UP001202887">
    <property type="component" value="Unassembled WGS sequence"/>
</dbReference>
<feature type="transmembrane region" description="Helical" evidence="7">
    <location>
        <begin position="235"/>
        <end position="254"/>
    </location>
</feature>
<keyword evidence="4 7" id="KW-0812">Transmembrane</keyword>
<accession>A0AAW5EPS8</accession>
<feature type="transmembrane region" description="Helical" evidence="7">
    <location>
        <begin position="260"/>
        <end position="280"/>
    </location>
</feature>
<evidence type="ECO:0000256" key="5">
    <source>
        <dbReference type="ARBA" id="ARBA00022989"/>
    </source>
</evidence>
<evidence type="ECO:0000313" key="9">
    <source>
        <dbReference type="Proteomes" id="UP001202887"/>
    </source>
</evidence>
<dbReference type="GO" id="GO:0055085">
    <property type="term" value="P:transmembrane transport"/>
    <property type="evidence" value="ECO:0007669"/>
    <property type="project" value="InterPro"/>
</dbReference>
<evidence type="ECO:0000256" key="6">
    <source>
        <dbReference type="ARBA" id="ARBA00023136"/>
    </source>
</evidence>
<comment type="caution">
    <text evidence="8">The sequence shown here is derived from an EMBL/GenBank/DDBJ whole genome shotgun (WGS) entry which is preliminary data.</text>
</comment>
<keyword evidence="6 7" id="KW-0472">Membrane</keyword>
<dbReference type="PANTHER" id="PTHR36838">
    <property type="entry name" value="AUXIN EFFLUX CARRIER FAMILY PROTEIN"/>
    <property type="match status" value="1"/>
</dbReference>
<feature type="transmembrane region" description="Helical" evidence="7">
    <location>
        <begin position="292"/>
        <end position="309"/>
    </location>
</feature>
<keyword evidence="5 7" id="KW-1133">Transmembrane helix</keyword>
<keyword evidence="2" id="KW-0813">Transport</keyword>